<name>A0ABR7SEH6_9ACTN</name>
<evidence type="ECO:0000313" key="3">
    <source>
        <dbReference type="EMBL" id="MBC9713140.1"/>
    </source>
</evidence>
<comment type="caution">
    <text evidence="3">The sequence shown here is derived from an EMBL/GenBank/DDBJ whole genome shotgun (WGS) entry which is preliminary data.</text>
</comment>
<sequence length="327" mass="32551">MNQAPPSRAQSSGEHAPRASGGLLRIGVDAGGTRTRAFCADAAGRLIGTGAGGPGNALGVQPDALVRHLREALDAAVPAGMRERGALVAGGFAGGGYGRGRDTAGACLAQALDSLGIEAAALEMYGDAEVAFASGPGVPADGLVLIAGTGATAARIGGRRSTQVVDGHGWLLGDEGSGFWLGREAVRAALWALDGRGPRGLLVERVLETAVPAGERPGRLRDAIADWAYSRPPAALAALSPLVVEAEADGDPAAGALLDRAADELVDKLRALGARPGELLVATGGLIAPGGPLAERLSVRVESMGLRMAAVRDGGAGAVALAGLLTP</sequence>
<feature type="compositionally biased region" description="Polar residues" evidence="1">
    <location>
        <begin position="1"/>
        <end position="13"/>
    </location>
</feature>
<dbReference type="EMBL" id="JACTVJ010000005">
    <property type="protein sequence ID" value="MBC9713140.1"/>
    <property type="molecule type" value="Genomic_DNA"/>
</dbReference>
<organism evidence="3 4">
    <name type="scientific">Streptomyces polyasparticus</name>
    <dbReference type="NCBI Taxonomy" id="2767826"/>
    <lineage>
        <taxon>Bacteria</taxon>
        <taxon>Bacillati</taxon>
        <taxon>Actinomycetota</taxon>
        <taxon>Actinomycetes</taxon>
        <taxon>Kitasatosporales</taxon>
        <taxon>Streptomycetaceae</taxon>
        <taxon>Streptomyces</taxon>
    </lineage>
</organism>
<accession>A0ABR7SEH6</accession>
<evidence type="ECO:0000256" key="1">
    <source>
        <dbReference type="SAM" id="MobiDB-lite"/>
    </source>
</evidence>
<evidence type="ECO:0000313" key="4">
    <source>
        <dbReference type="Proteomes" id="UP000642284"/>
    </source>
</evidence>
<dbReference type="InterPro" id="IPR052519">
    <property type="entry name" value="Euk-type_GlcNAc_Kinase"/>
</dbReference>
<dbReference type="SUPFAM" id="SSF53067">
    <property type="entry name" value="Actin-like ATPase domain"/>
    <property type="match status" value="2"/>
</dbReference>
<dbReference type="Pfam" id="PF01869">
    <property type="entry name" value="BcrAD_BadFG"/>
    <property type="match status" value="1"/>
</dbReference>
<reference evidence="3 4" key="1">
    <citation type="submission" date="2020-08" db="EMBL/GenBank/DDBJ databases">
        <title>Genemic of Streptomyces polyaspartic.</title>
        <authorList>
            <person name="Liu W."/>
        </authorList>
    </citation>
    <scope>NUCLEOTIDE SEQUENCE [LARGE SCALE GENOMIC DNA]</scope>
    <source>
        <strain evidence="3 4">TRM66268-LWL</strain>
    </source>
</reference>
<gene>
    <name evidence="3" type="ORF">H9Y04_11220</name>
</gene>
<dbReference type="InterPro" id="IPR043129">
    <property type="entry name" value="ATPase_NBD"/>
</dbReference>
<feature type="domain" description="ATPase BadF/BadG/BcrA/BcrD type" evidence="2">
    <location>
        <begin position="26"/>
        <end position="307"/>
    </location>
</feature>
<dbReference type="PANTHER" id="PTHR43190">
    <property type="entry name" value="N-ACETYL-D-GLUCOSAMINE KINASE"/>
    <property type="match status" value="1"/>
</dbReference>
<keyword evidence="4" id="KW-1185">Reference proteome</keyword>
<feature type="region of interest" description="Disordered" evidence="1">
    <location>
        <begin position="1"/>
        <end position="21"/>
    </location>
</feature>
<dbReference type="PANTHER" id="PTHR43190:SF3">
    <property type="entry name" value="N-ACETYL-D-GLUCOSAMINE KINASE"/>
    <property type="match status" value="1"/>
</dbReference>
<protein>
    <submittedName>
        <fullName evidence="3">ATPase</fullName>
    </submittedName>
</protein>
<dbReference type="RefSeq" id="WP_187813585.1">
    <property type="nucleotide sequence ID" value="NZ_JACTVJ010000005.1"/>
</dbReference>
<proteinExistence type="predicted"/>
<dbReference type="Proteomes" id="UP000642284">
    <property type="component" value="Unassembled WGS sequence"/>
</dbReference>
<dbReference type="InterPro" id="IPR002731">
    <property type="entry name" value="ATPase_BadF"/>
</dbReference>
<evidence type="ECO:0000259" key="2">
    <source>
        <dbReference type="Pfam" id="PF01869"/>
    </source>
</evidence>
<dbReference type="Gene3D" id="3.30.420.40">
    <property type="match status" value="2"/>
</dbReference>